<gene>
    <name evidence="2" type="ORF">E2C01_006145</name>
</gene>
<comment type="caution">
    <text evidence="2">The sequence shown here is derived from an EMBL/GenBank/DDBJ whole genome shotgun (WGS) entry which is preliminary data.</text>
</comment>
<dbReference type="EMBL" id="VSRR010000280">
    <property type="protein sequence ID" value="MPC13412.1"/>
    <property type="molecule type" value="Genomic_DNA"/>
</dbReference>
<evidence type="ECO:0000313" key="3">
    <source>
        <dbReference type="Proteomes" id="UP000324222"/>
    </source>
</evidence>
<dbReference type="Proteomes" id="UP000324222">
    <property type="component" value="Unassembled WGS sequence"/>
</dbReference>
<keyword evidence="3" id="KW-1185">Reference proteome</keyword>
<evidence type="ECO:0000313" key="2">
    <source>
        <dbReference type="EMBL" id="MPC13412.1"/>
    </source>
</evidence>
<accession>A0A5B7CUH5</accession>
<protein>
    <submittedName>
        <fullName evidence="2">Uncharacterized protein</fullName>
    </submittedName>
</protein>
<proteinExistence type="predicted"/>
<feature type="region of interest" description="Disordered" evidence="1">
    <location>
        <begin position="23"/>
        <end position="49"/>
    </location>
</feature>
<evidence type="ECO:0000256" key="1">
    <source>
        <dbReference type="SAM" id="MobiDB-lite"/>
    </source>
</evidence>
<organism evidence="2 3">
    <name type="scientific">Portunus trituberculatus</name>
    <name type="common">Swimming crab</name>
    <name type="synonym">Neptunus trituberculatus</name>
    <dbReference type="NCBI Taxonomy" id="210409"/>
    <lineage>
        <taxon>Eukaryota</taxon>
        <taxon>Metazoa</taxon>
        <taxon>Ecdysozoa</taxon>
        <taxon>Arthropoda</taxon>
        <taxon>Crustacea</taxon>
        <taxon>Multicrustacea</taxon>
        <taxon>Malacostraca</taxon>
        <taxon>Eumalacostraca</taxon>
        <taxon>Eucarida</taxon>
        <taxon>Decapoda</taxon>
        <taxon>Pleocyemata</taxon>
        <taxon>Brachyura</taxon>
        <taxon>Eubrachyura</taxon>
        <taxon>Portunoidea</taxon>
        <taxon>Portunidae</taxon>
        <taxon>Portuninae</taxon>
        <taxon>Portunus</taxon>
    </lineage>
</organism>
<sequence>MQDFVTTADGYLVLSMLVMDKLEEEGKEGRSSEDKSPSMRRSRNFSPGVIPRNPLVEGFGSLTLALSPDSLFSPLTSLFGSIVSF</sequence>
<dbReference type="AlphaFoldDB" id="A0A5B7CUH5"/>
<name>A0A5B7CUH5_PORTR</name>
<feature type="compositionally biased region" description="Basic and acidic residues" evidence="1">
    <location>
        <begin position="27"/>
        <end position="37"/>
    </location>
</feature>
<reference evidence="2 3" key="1">
    <citation type="submission" date="2019-05" db="EMBL/GenBank/DDBJ databases">
        <title>Another draft genome of Portunus trituberculatus and its Hox gene families provides insights of decapod evolution.</title>
        <authorList>
            <person name="Jeong J.-H."/>
            <person name="Song I."/>
            <person name="Kim S."/>
            <person name="Choi T."/>
            <person name="Kim D."/>
            <person name="Ryu S."/>
            <person name="Kim W."/>
        </authorList>
    </citation>
    <scope>NUCLEOTIDE SEQUENCE [LARGE SCALE GENOMIC DNA]</scope>
    <source>
        <tissue evidence="2">Muscle</tissue>
    </source>
</reference>